<feature type="domain" description="Endonuclease/exonuclease/phosphatase" evidence="2">
    <location>
        <begin position="64"/>
        <end position="295"/>
    </location>
</feature>
<dbReference type="Gene3D" id="3.60.10.10">
    <property type="entry name" value="Endonuclease/exonuclease/phosphatase"/>
    <property type="match status" value="1"/>
</dbReference>
<dbReference type="EnsemblMetazoa" id="CJA28181b.1">
    <property type="protein sequence ID" value="CJA28181b.1"/>
    <property type="gene ID" value="WBGene00183755"/>
</dbReference>
<accession>A0A8R1E8V6</accession>
<dbReference type="Proteomes" id="UP000005237">
    <property type="component" value="Unassembled WGS sequence"/>
</dbReference>
<evidence type="ECO:0000313" key="4">
    <source>
        <dbReference type="Proteomes" id="UP000005237"/>
    </source>
</evidence>
<evidence type="ECO:0000313" key="3">
    <source>
        <dbReference type="EnsemblMetazoa" id="CJA28181b.1"/>
    </source>
</evidence>
<dbReference type="InterPro" id="IPR036691">
    <property type="entry name" value="Endo/exonu/phosph_ase_sf"/>
</dbReference>
<reference evidence="4" key="1">
    <citation type="submission" date="2010-08" db="EMBL/GenBank/DDBJ databases">
        <authorList>
            <consortium name="Caenorhabditis japonica Sequencing Consortium"/>
            <person name="Wilson R.K."/>
        </authorList>
    </citation>
    <scope>NUCLEOTIDE SEQUENCE [LARGE SCALE GENOMIC DNA]</scope>
    <source>
        <strain evidence="4">DF5081</strain>
    </source>
</reference>
<dbReference type="InterPro" id="IPR005135">
    <property type="entry name" value="Endo/exonuclease/phosphatase"/>
</dbReference>
<evidence type="ECO:0008006" key="5">
    <source>
        <dbReference type="Google" id="ProtNLM"/>
    </source>
</evidence>
<sequence length="733" mass="84076">MYGFLSVRCTNNCLSPPHPASTLVTADSRVCRKRRSNHGVSNVCHTGRNKNTRPKTRRIDYRVCTFNCRSVATDDRLAELLEETKTIKYDIIGLSETKRAAETHMMHRDGTGVFLGKRNTTSVSGGVGFIVNSTLLPKIQEIKFLNHRIAYLTFQVDRRLSCTVFQVYAPVADSDPEELADFYESLEEAYTACRSRYKLVVGDFNARIGPRQHTERFIGPHSMEPRNESGELLATLCESNRLWHMNSQFGKPSHRRWTHISPNKVHKHEIDHILANGKFVTDVSVVPSITTGSDHRLLRGNLHFNTKIARFEQVKRRKPPKRVLDPAVAHAITATATITPSADIDLDYINLIAMLKELQDQAVTQPSNHSTNRLSGTTRQLLTKRRFMDRTDPNFKSLSNECREAVKKDHEEFAKDRLLQAAQNKKTCLESVFNKMSWQHLRGDEDDENDKTNLLPGIRINGQNLTHLRFADDIVLVASNPKAASLMIQELVEMCGKVGLRMNTNKTKVMRNKFASQSPVNVTLNNVTTCIEEVNEYVYLGRLLNHNNELEPELHRRRRAAWAAFNNIKNTTDALSCPRIRAQLFDSIVLPALTYGSEVWTFTQALSERVRVTHAALERRLVGISLSEQRQRNLHREDIRAQSEVRDPLLVIKKKKLGWAGHIMRRNDGRWTRLVQEWYPIGEKRPVGRPRMRWSDSLKEQISLFDGNHLKTHWSTIAKDRMAWKAVIRDHIR</sequence>
<dbReference type="PANTHER" id="PTHR47027">
    <property type="entry name" value="REVERSE TRANSCRIPTASE DOMAIN-CONTAINING PROTEIN"/>
    <property type="match status" value="1"/>
</dbReference>
<keyword evidence="4" id="KW-1185">Reference proteome</keyword>
<dbReference type="CDD" id="cd09076">
    <property type="entry name" value="L1-EN"/>
    <property type="match status" value="1"/>
</dbReference>
<dbReference type="Pfam" id="PF03372">
    <property type="entry name" value="Exo_endo_phos"/>
    <property type="match status" value="1"/>
</dbReference>
<evidence type="ECO:0000259" key="1">
    <source>
        <dbReference type="Pfam" id="PF00078"/>
    </source>
</evidence>
<dbReference type="Pfam" id="PF00078">
    <property type="entry name" value="RVT_1"/>
    <property type="match status" value="1"/>
</dbReference>
<dbReference type="GO" id="GO:0003824">
    <property type="term" value="F:catalytic activity"/>
    <property type="evidence" value="ECO:0007669"/>
    <property type="project" value="InterPro"/>
</dbReference>
<proteinExistence type="predicted"/>
<organism evidence="3 4">
    <name type="scientific">Caenorhabditis japonica</name>
    <dbReference type="NCBI Taxonomy" id="281687"/>
    <lineage>
        <taxon>Eukaryota</taxon>
        <taxon>Metazoa</taxon>
        <taxon>Ecdysozoa</taxon>
        <taxon>Nematoda</taxon>
        <taxon>Chromadorea</taxon>
        <taxon>Rhabditida</taxon>
        <taxon>Rhabditina</taxon>
        <taxon>Rhabditomorpha</taxon>
        <taxon>Rhabditoidea</taxon>
        <taxon>Rhabditidae</taxon>
        <taxon>Peloderinae</taxon>
        <taxon>Caenorhabditis</taxon>
    </lineage>
</organism>
<reference evidence="3" key="2">
    <citation type="submission" date="2022-06" db="UniProtKB">
        <authorList>
            <consortium name="EnsemblMetazoa"/>
        </authorList>
    </citation>
    <scope>IDENTIFICATION</scope>
    <source>
        <strain evidence="3">DF5081</strain>
    </source>
</reference>
<dbReference type="PANTHER" id="PTHR47027:SF20">
    <property type="entry name" value="REVERSE TRANSCRIPTASE-LIKE PROTEIN WITH RNA-DIRECTED DNA POLYMERASE DOMAIN"/>
    <property type="match status" value="1"/>
</dbReference>
<protein>
    <recommendedName>
        <fullName evidence="5">Reverse transcriptase domain-containing protein</fullName>
    </recommendedName>
</protein>
<dbReference type="InterPro" id="IPR000477">
    <property type="entry name" value="RT_dom"/>
</dbReference>
<dbReference type="SUPFAM" id="SSF56219">
    <property type="entry name" value="DNase I-like"/>
    <property type="match status" value="1"/>
</dbReference>
<dbReference type="AlphaFoldDB" id="A0A8R1E8V6"/>
<evidence type="ECO:0000259" key="2">
    <source>
        <dbReference type="Pfam" id="PF03372"/>
    </source>
</evidence>
<name>A0A8R1E8V6_CAEJA</name>
<feature type="domain" description="Reverse transcriptase" evidence="1">
    <location>
        <begin position="464"/>
        <end position="516"/>
    </location>
</feature>